<feature type="compositionally biased region" description="Basic and acidic residues" evidence="2">
    <location>
        <begin position="746"/>
        <end position="760"/>
    </location>
</feature>
<dbReference type="InterPro" id="IPR004258">
    <property type="entry name" value="DBL"/>
</dbReference>
<feature type="domain" description="Duffy-binding-like" evidence="3">
    <location>
        <begin position="1747"/>
        <end position="1887"/>
    </location>
</feature>
<dbReference type="InterPro" id="IPR041480">
    <property type="entry name" value="CIDR1_gamma"/>
</dbReference>
<dbReference type="InterPro" id="IPR042202">
    <property type="entry name" value="Duffy-ag-bd_sf"/>
</dbReference>
<dbReference type="Gene3D" id="1.20.1310.20">
    <property type="entry name" value="Duffy-antigen binding domain"/>
    <property type="match status" value="5"/>
</dbReference>
<feature type="coiled-coil region" evidence="1">
    <location>
        <begin position="677"/>
        <end position="704"/>
    </location>
</feature>
<dbReference type="InterPro" id="IPR008602">
    <property type="entry name" value="Duffy-antigen-binding"/>
</dbReference>
<feature type="region of interest" description="Disordered" evidence="2">
    <location>
        <begin position="2173"/>
        <end position="2192"/>
    </location>
</feature>
<feature type="domain" description="Duffy-antigen binding" evidence="4">
    <location>
        <begin position="1229"/>
        <end position="1421"/>
    </location>
</feature>
<dbReference type="Proteomes" id="UP000030666">
    <property type="component" value="Unassembled WGS sequence"/>
</dbReference>
<sequence length="2672" mass="309861">MVKQVKPGGNLEDATAKNIFDRIGKKVHEEVKKVAEQYRSQLKGTLSRATFEGKQKDPQTPPNPCELDYQYHTNATNGRSYPCRTGTEKRFSEVSGGECDEKKIKGNKNNCGACAPFRRLNLCVRNLENISNYGKINNDTLLADVCLAALHEGDSIRGDHGQYQQTNSYSQLCTMLARSFADIGDIIRGSDLYRGVNGNDKLEENLKKIFGKIHNGLDGKTLQKRYEGDGPNFFQLREDWWYANRNDVWKAIRCSAPRDADYFIKTACGTGTGTHGYCRCIDETVPTYFDYVPQYLRWFEEWGEEFCRLRKHKLQNAIKICRGDNGKERYCDLNGYDCTRTARGENKRFSNDKCYKCSLPCDHFVHWIDNQKKEFLKQKEKYDKEIKQKDQRTITTTHGTINNIYEKDFYRNLKEHYNDVDEFLKKLNDESICKKPPQVGTETADAANFTNENTGKTFDHTEYCQACPWCGVKEQNGKGKWEAKNDADCAKTKTFTKENTTEIPVLTPDKSQSRILDKYKNFCEKGANGGGQIKNWQCYYKKNEKDDVNGDSNICVLQKDKQNTEEENDRSYNSFFWKWVTEMLIDSIDWRKELKRCTNNKRGKCKNKKCNNDCKCFERWVEEKKNEWEKIVDYFKTQPAFSNQGGPLGPIGYDFALKTLLDVEDILTNIKDGYKEVEGAEHIYQMLEKEKSQESNNAGDTENKNTIDLLIDHEEKEAQNCLQTHQNPCPPQESRGRSENPAGESSHNDDHHDDVHDNDIPRRDLKIEDGAKEVPAVPPGPPDACEIVGEILEGKDKKSNIEDCKHKYDPSEESYPKWDCHNYIDTKYNGACMPPRRQKLCLYYLKELNFQTQTKEEELRKGFVKSAALETFFAWNKYKKDKKKEQKTGVYPGDLDNELKSGTIPDEFKRIMFYTYGDYRDICLDSDISKKEGDVKKAKDKIDEIFPTTNTENKTKRQEWWDTNGPDIWKGMLCALEKIAEIPTKFTDNPSYKYDLVKFSGDNSPTLEKFAQRPQFLRWFTEWGEDFCKQQKKEYKELVAKCNNCDVDTDGKSCNGKCGECKTQCEKYKKWIETWIDNYKKQKERYTKVKGTLLYNEDKDVKNSDDARDYLKTQLKNMTCTNGLTNENCEYTCMDTPSSTNTGNMPESLDDEPKEVNGKCSCREKAGPPPEVREVLKQENNACTTVENLFENDPQKKFKEACAQKYSTRYPGWKCNSGTSKTDKDGGSVCIPPRRQKLYLKHLQELTNGTSEKELRKAFIECAAVETFFSWHKYKQENKTQNTSQLLGLSSTLYFGKDSEDPEHQLKQGTIPDGFLRQMFYTLADYKDILDGKNIVADILNGSSGSDKDMVEREKTIKEKIKIFFEQNGNKEAAPRGSPQTQHSVEKTTRESLWDKIAEHVWKGMICALSYNTENITKDEDVHTKLMGATKTIYKYNTVTISSVPSGDITLDDFASRPTFFRWLEEWADEFCRKRTHKLAQIKHECRSDKPGHQYCSGDGHDCTNNDRNYNNMFADLFCRPCYEQCRKYKNWIDMKFEEFHKQEKKYEEEHGKVIACSKNGGDDDNTKFCQQIKEKKTAADFLAALKHCKDGQGGEEKKSNDQDNKINFNDPKTTFGPLDYCKTCPFNGVNCNGSGRGRSNGCNVNGNGETWEKVFGTISENGENTTEITVEMIDRRASFIKKYLENSQKLQKSKDSNDLFKTSKLFKGIRKQEWECRFKEEKIDVCKLTNFNNEIDLNPYTTFKVLLHYWLEDFLYGYYILKKKRIIDLCTKNGGNTCDKEPKIDCVCVKTWVEKKKDEWKEVKNHFKNRNQKDGDNIMSKVKNFLEELIPRMDLVNGKGKINELKEFLMSYGCNGTDSSQKDIIQCLLNNLQNEIKTCETQSNCDTLPPSVENLTIVEDIDPDDQDTQIDIVPGVCNTVVKPTPPEPPMTCVERIAKELREKAESSLDKIDTSLKGNGTTFNGRCKQIKKENGAPNGDDCEFKTTYENSMEFLKETCNNNGKERFNIGQTWNCVKIKKIGKDLCIPPRREHMCLDDFKTLFRYNINDSTDLLKKIQEVAKSEGDDIIKNLLPQNSCNENVICDAMKYSFADIGDIIRGRDLLTNSSNQRIQRRLINAFTKIYSNLEPSKQTKYQKDITNLYELRSDWWDANRKHIWNAMTCNAPKDAKLNKRSEEPKGISPDGTHVSTLENCGYDKEPPDYDYIPQPFRWMQEWSENVCKLLNKELDNFKNQCSDCKDNGNMCKNDIEKCERCKEQCETYKKLIDKWKLEFDKYNDIYKEIFNNNKAKIRSEEYVNKFLNKLKDQCNESKSADKYLDEASHCTKYKFNNDSDSNNNDNYAFKNLPKEYEKVCECEAPDPLDNCPKDNKHVSVCNNLSPTRSCESKTFNNDDDSWTSVDVKDSTGNNKGVLVPPRRRQLCIRNMNRNLDNINNKADFRNKFLQYVYTEGKFVGEKYKNDNKNALDAMRYSFYDYGDIVKGTDLIRTTPMDNLKTKLNVLLKENNGNEISKDREKWWKDNKRQLWHAMLCGYKAAGGKIEEGDCTLPDDNTPQFLRWFREWSEHFCARQKELYQSVKKECESAKCNNEDGSIGPPECERACIEYTNYVTRKRQEYRSLKHQYNMNFKDMKDKGKNAQHYFNDKCNGKCNCLSEYINNEKQWEEIYGSFNDSD</sequence>
<dbReference type="Gene3D" id="1.20.58.830">
    <property type="match status" value="6"/>
</dbReference>
<evidence type="ECO:0000259" key="7">
    <source>
        <dbReference type="Pfam" id="PF22672"/>
    </source>
</evidence>
<feature type="domain" description="Duffy-binding-like" evidence="7">
    <location>
        <begin position="2215"/>
        <end position="2345"/>
    </location>
</feature>
<feature type="domain" description="Duffy-binding-like" evidence="7">
    <location>
        <begin position="1466"/>
        <end position="1618"/>
    </location>
</feature>
<evidence type="ECO:0000313" key="8">
    <source>
        <dbReference type="EMBL" id="EUT72605.1"/>
    </source>
</evidence>
<dbReference type="FunFam" id="1.20.58.830:FF:000002">
    <property type="entry name" value="Erythrocyte membrane protein 1, PfEMP1"/>
    <property type="match status" value="1"/>
</dbReference>
<proteinExistence type="predicted"/>
<accession>W7FKT7</accession>
<feature type="domain" description="Duffy-antigen binding" evidence="4">
    <location>
        <begin position="2410"/>
        <end position="2575"/>
    </location>
</feature>
<feature type="region of interest" description="Disordered" evidence="2">
    <location>
        <begin position="721"/>
        <end position="760"/>
    </location>
</feature>
<feature type="non-terminal residue" evidence="8">
    <location>
        <position position="2672"/>
    </location>
</feature>
<feature type="domain" description="Duffy-binding-like" evidence="7">
    <location>
        <begin position="1022"/>
        <end position="1128"/>
    </location>
</feature>
<feature type="domain" description="Duffy-antigen binding" evidence="4">
    <location>
        <begin position="112"/>
        <end position="297"/>
    </location>
</feature>
<dbReference type="FunFam" id="1.20.1310.20:FF:000023">
    <property type="entry name" value="Erythrocyte membrane protein 1, PfEMP1"/>
    <property type="match status" value="1"/>
</dbReference>
<feature type="region of interest" description="Disordered" evidence="2">
    <location>
        <begin position="1368"/>
        <end position="1387"/>
    </location>
</feature>
<feature type="domain" description="Cysteine-rich interdomain region 1 gamma" evidence="6">
    <location>
        <begin position="1666"/>
        <end position="1731"/>
    </location>
</feature>
<feature type="region of interest" description="Disordered" evidence="2">
    <location>
        <begin position="46"/>
        <end position="66"/>
    </location>
</feature>
<evidence type="ECO:0000259" key="6">
    <source>
        <dbReference type="Pfam" id="PF18562"/>
    </source>
</evidence>
<dbReference type="SUPFAM" id="SSF140924">
    <property type="entry name" value="Duffy binding domain-like"/>
    <property type="match status" value="7"/>
</dbReference>
<evidence type="ECO:0000256" key="2">
    <source>
        <dbReference type="SAM" id="MobiDB-lite"/>
    </source>
</evidence>
<dbReference type="GO" id="GO:0016020">
    <property type="term" value="C:membrane"/>
    <property type="evidence" value="ECO:0007669"/>
    <property type="project" value="InterPro"/>
</dbReference>
<feature type="domain" description="Duffy-antigen binding" evidence="4">
    <location>
        <begin position="2025"/>
        <end position="2211"/>
    </location>
</feature>
<evidence type="ECO:0000256" key="1">
    <source>
        <dbReference type="SAM" id="Coils"/>
    </source>
</evidence>
<dbReference type="EMBL" id="KI928839">
    <property type="protein sequence ID" value="EUT72605.1"/>
    <property type="molecule type" value="Genomic_DNA"/>
</dbReference>
<dbReference type="Gene3D" id="1.20.58.1930">
    <property type="match status" value="1"/>
</dbReference>
<feature type="coiled-coil region" evidence="1">
    <location>
        <begin position="2221"/>
        <end position="2272"/>
    </location>
</feature>
<dbReference type="Pfam" id="PF03011">
    <property type="entry name" value="PFEMP"/>
    <property type="match status" value="2"/>
</dbReference>
<feature type="domain" description="Duffy-binding-like" evidence="7">
    <location>
        <begin position="301"/>
        <end position="462"/>
    </location>
</feature>
<feature type="coiled-coil region" evidence="1">
    <location>
        <begin position="372"/>
        <end position="430"/>
    </location>
</feature>
<dbReference type="Pfam" id="PF22672">
    <property type="entry name" value="DBL_C"/>
    <property type="match status" value="4"/>
</dbReference>
<gene>
    <name evidence="8" type="ORF">PFAG_06039</name>
</gene>
<evidence type="ECO:0008006" key="9">
    <source>
        <dbReference type="Google" id="ProtNLM"/>
    </source>
</evidence>
<keyword evidence="1" id="KW-0175">Coiled coil</keyword>
<organism evidence="8">
    <name type="scientific">Plasmodium falciparum Santa Lucia</name>
    <dbReference type="NCBI Taxonomy" id="478859"/>
    <lineage>
        <taxon>Eukaryota</taxon>
        <taxon>Sar</taxon>
        <taxon>Alveolata</taxon>
        <taxon>Apicomplexa</taxon>
        <taxon>Aconoidasida</taxon>
        <taxon>Haemosporida</taxon>
        <taxon>Plasmodiidae</taxon>
        <taxon>Plasmodium</taxon>
        <taxon>Plasmodium (Laverania)</taxon>
    </lineage>
</organism>
<reference evidence="8" key="1">
    <citation type="submission" date="2013-02" db="EMBL/GenBank/DDBJ databases">
        <title>The Genome Sequence of Plasmodium falciparum Santa Lucia.</title>
        <authorList>
            <consortium name="The Broad Institute Genome Sequencing Platform"/>
            <consortium name="The Broad Institute Genome Sequencing Center for Infectious Disease"/>
            <person name="Neafsey D."/>
            <person name="Cheeseman I."/>
            <person name="Volkman S."/>
            <person name="Adams J."/>
            <person name="Walker B."/>
            <person name="Young S.K."/>
            <person name="Zeng Q."/>
            <person name="Gargeya S."/>
            <person name="Fitzgerald M."/>
            <person name="Haas B."/>
            <person name="Abouelleil A."/>
            <person name="Alvarado L."/>
            <person name="Arachchi H.M."/>
            <person name="Berlin A.M."/>
            <person name="Chapman S.B."/>
            <person name="Dewar J."/>
            <person name="Goldberg J."/>
            <person name="Griggs A."/>
            <person name="Gujja S."/>
            <person name="Hansen M."/>
            <person name="Howarth C."/>
            <person name="Imamovic A."/>
            <person name="Larimer J."/>
            <person name="McCowan C."/>
            <person name="Murphy C."/>
            <person name="Neiman D."/>
            <person name="Pearson M."/>
            <person name="Priest M."/>
            <person name="Roberts A."/>
            <person name="Saif S."/>
            <person name="Shea T."/>
            <person name="Sisk P."/>
            <person name="Sykes S."/>
            <person name="Wortman J."/>
            <person name="Nusbaum C."/>
            <person name="Birren B."/>
        </authorList>
    </citation>
    <scope>NUCLEOTIDE SEQUENCE [LARGE SCALE GENOMIC DNA]</scope>
    <source>
        <strain evidence="8">Santa Lucia</strain>
    </source>
</reference>
<feature type="domain" description="Duffy-binding-like" evidence="3">
    <location>
        <begin position="575"/>
        <end position="728"/>
    </location>
</feature>
<dbReference type="GO" id="GO:0046789">
    <property type="term" value="F:host cell surface receptor binding"/>
    <property type="evidence" value="ECO:0007669"/>
    <property type="project" value="InterPro"/>
</dbReference>
<dbReference type="Pfam" id="PF15447">
    <property type="entry name" value="NTS"/>
    <property type="match status" value="1"/>
</dbReference>
<evidence type="ECO:0000259" key="4">
    <source>
        <dbReference type="Pfam" id="PF05424"/>
    </source>
</evidence>
<dbReference type="FunFam" id="1.20.58.830:FF:000005">
    <property type="entry name" value="Erythrocyte membrane protein 1, PfEMP1"/>
    <property type="match status" value="1"/>
</dbReference>
<protein>
    <recommendedName>
        <fullName evidence="9">Duffy-binding-like domain-containing protein</fullName>
    </recommendedName>
</protein>
<dbReference type="FunFam" id="1.20.58.1930:FF:000001">
    <property type="entry name" value="Erythrocyte membrane protein 1, PfEMP1"/>
    <property type="match status" value="1"/>
</dbReference>
<dbReference type="Pfam" id="PF18562">
    <property type="entry name" value="CIDR1_gamma"/>
    <property type="match status" value="1"/>
</dbReference>
<dbReference type="Pfam" id="PF05424">
    <property type="entry name" value="Duffy_binding"/>
    <property type="match status" value="5"/>
</dbReference>
<feature type="domain" description="Duffy-antigen binding" evidence="4">
    <location>
        <begin position="830"/>
        <end position="986"/>
    </location>
</feature>
<dbReference type="InterPro" id="IPR054595">
    <property type="entry name" value="DBL_C"/>
</dbReference>
<feature type="domain" description="Plasmodium falciparum erythrocyte membrane protein-1 N-terminal segment" evidence="5">
    <location>
        <begin position="15"/>
        <end position="50"/>
    </location>
</feature>
<evidence type="ECO:0000259" key="5">
    <source>
        <dbReference type="Pfam" id="PF15447"/>
    </source>
</evidence>
<dbReference type="InterPro" id="IPR029210">
    <property type="entry name" value="PfEMP1_NTS"/>
</dbReference>
<name>W7FKT7_PLAFA</name>
<evidence type="ECO:0000259" key="3">
    <source>
        <dbReference type="Pfam" id="PF03011"/>
    </source>
</evidence>